<feature type="domain" description="N-acetyltransferase" evidence="1">
    <location>
        <begin position="27"/>
        <end position="190"/>
    </location>
</feature>
<dbReference type="InterPro" id="IPR016181">
    <property type="entry name" value="Acyl_CoA_acyltransferase"/>
</dbReference>
<gene>
    <name evidence="2" type="ORF">GALLR39Z86_25190</name>
</gene>
<name>A0A9W6G9F3_9ACTN</name>
<dbReference type="PANTHER" id="PTHR43441:SF11">
    <property type="entry name" value="RIBOSOMAL-PROTEIN-SERINE ACETYLTRANSFERASE"/>
    <property type="match status" value="1"/>
</dbReference>
<organism evidence="2 3">
    <name type="scientific">Glycomyces algeriensis</name>
    <dbReference type="NCBI Taxonomy" id="256037"/>
    <lineage>
        <taxon>Bacteria</taxon>
        <taxon>Bacillati</taxon>
        <taxon>Actinomycetota</taxon>
        <taxon>Actinomycetes</taxon>
        <taxon>Glycomycetales</taxon>
        <taxon>Glycomycetaceae</taxon>
        <taxon>Glycomyces</taxon>
    </lineage>
</organism>
<dbReference type="EMBL" id="BSDT01000001">
    <property type="protein sequence ID" value="GLI42669.1"/>
    <property type="molecule type" value="Genomic_DNA"/>
</dbReference>
<protein>
    <submittedName>
        <fullName evidence="2">Succinyl-CoA transferase</fullName>
    </submittedName>
</protein>
<dbReference type="Proteomes" id="UP001144313">
    <property type="component" value="Unassembled WGS sequence"/>
</dbReference>
<reference evidence="2" key="1">
    <citation type="submission" date="2022-12" db="EMBL/GenBank/DDBJ databases">
        <title>Reference genome sequencing for broad-spectrum identification of bacterial and archaeal isolates by mass spectrometry.</title>
        <authorList>
            <person name="Sekiguchi Y."/>
            <person name="Tourlousse D.M."/>
        </authorList>
    </citation>
    <scope>NUCLEOTIDE SEQUENCE</scope>
    <source>
        <strain evidence="2">LLR39Z86</strain>
    </source>
</reference>
<evidence type="ECO:0000259" key="1">
    <source>
        <dbReference type="PROSITE" id="PS51186"/>
    </source>
</evidence>
<proteinExistence type="predicted"/>
<dbReference type="GO" id="GO:0005737">
    <property type="term" value="C:cytoplasm"/>
    <property type="evidence" value="ECO:0007669"/>
    <property type="project" value="TreeGrafter"/>
</dbReference>
<accession>A0A9W6G9F3</accession>
<dbReference type="PANTHER" id="PTHR43441">
    <property type="entry name" value="RIBOSOMAL-PROTEIN-SERINE ACETYLTRANSFERASE"/>
    <property type="match status" value="1"/>
</dbReference>
<comment type="caution">
    <text evidence="2">The sequence shown here is derived from an EMBL/GenBank/DDBJ whole genome shotgun (WGS) entry which is preliminary data.</text>
</comment>
<sequence length="220" mass="24498">MLADHLPIYRLRLRTDRLELRLPATFDEIAALAEVAVAGVHDPGFMPFGIPWTAAEPKQVARGVALWYHRAIGRWETESWTLPFYVFHDGRPIGVQDVKGIEFTATREVSTGSWIGRAYQGRGLGKEMRAAVLHLAFAGLGADYATSGSYDGNEPSAGVSRSLGYREDGIKLPVVQGVRRTEQRWRLSREDWEAHRTHEVAIEGLDDDVNDMLGLGKEPS</sequence>
<evidence type="ECO:0000313" key="2">
    <source>
        <dbReference type="EMBL" id="GLI42669.1"/>
    </source>
</evidence>
<dbReference type="GO" id="GO:1990189">
    <property type="term" value="F:protein N-terminal-serine acetyltransferase activity"/>
    <property type="evidence" value="ECO:0007669"/>
    <property type="project" value="TreeGrafter"/>
</dbReference>
<evidence type="ECO:0000313" key="3">
    <source>
        <dbReference type="Proteomes" id="UP001144313"/>
    </source>
</evidence>
<dbReference type="SUPFAM" id="SSF55729">
    <property type="entry name" value="Acyl-CoA N-acyltransferases (Nat)"/>
    <property type="match status" value="1"/>
</dbReference>
<keyword evidence="2" id="KW-0808">Transferase</keyword>
<dbReference type="InterPro" id="IPR000182">
    <property type="entry name" value="GNAT_dom"/>
</dbReference>
<keyword evidence="3" id="KW-1185">Reference proteome</keyword>
<dbReference type="PROSITE" id="PS51186">
    <property type="entry name" value="GNAT"/>
    <property type="match status" value="1"/>
</dbReference>
<dbReference type="Pfam" id="PF13302">
    <property type="entry name" value="Acetyltransf_3"/>
    <property type="match status" value="1"/>
</dbReference>
<dbReference type="GO" id="GO:0008999">
    <property type="term" value="F:protein-N-terminal-alanine acetyltransferase activity"/>
    <property type="evidence" value="ECO:0007669"/>
    <property type="project" value="TreeGrafter"/>
</dbReference>
<dbReference type="Gene3D" id="3.40.630.30">
    <property type="match status" value="1"/>
</dbReference>
<dbReference type="AlphaFoldDB" id="A0A9W6G9F3"/>
<dbReference type="RefSeq" id="WP_270114068.1">
    <property type="nucleotide sequence ID" value="NZ_BAAAOL010000006.1"/>
</dbReference>
<dbReference type="InterPro" id="IPR051908">
    <property type="entry name" value="Ribosomal_N-acetyltransferase"/>
</dbReference>